<dbReference type="HOGENOM" id="CLU_023151_0_1_1"/>
<reference evidence="4" key="1">
    <citation type="journal article" date="2009" name="Rice">
        <title>De Novo Next Generation Sequencing of Plant Genomes.</title>
        <authorList>
            <person name="Rounsley S."/>
            <person name="Marri P.R."/>
            <person name="Yu Y."/>
            <person name="He R."/>
            <person name="Sisneros N."/>
            <person name="Goicoechea J.L."/>
            <person name="Lee S.J."/>
            <person name="Angelova A."/>
            <person name="Kudrna D."/>
            <person name="Luo M."/>
            <person name="Affourtit J."/>
            <person name="Desany B."/>
            <person name="Knight J."/>
            <person name="Niazi F."/>
            <person name="Egholm M."/>
            <person name="Wing R.A."/>
        </authorList>
    </citation>
    <scope>NUCLEOTIDE SEQUENCE [LARGE SCALE GENOMIC DNA]</scope>
    <source>
        <strain evidence="4">cv. IRGC 105608</strain>
    </source>
</reference>
<sequence>MTTPLPYAAAATAATGEDPDQIGRLPDCLLTTILSLLPLDAAARTTALSRRWRSLWPSAPLRLHDSDLPSRSQYLSAAISGILASHRGDAVSFRLSSGRPSSADLDTWLRILAGKRLQELLLQPPSEPLPLPPSLLACHSLRSADLTNCRLPAAAAATASFPHLHELTLRYCFASSPALHGLLAGCPALAALSLDRVFGCRSLRVRSRTLRSLTVSVSLRRRDEVGDELQDLAVEDGPLLERLLGHDVNWGPSIHVLHAPRLEMLGYLGVGIPSLQIGAALFHSMRAVRLAAEFRCLKTLALEMVDPQVKPVVDFLRCFPCLEALYITSHMFEPRSMETLKCDNMDYPIECLNRHLKKVVLAGYEGRRRELQLARFLVSNARVLQVMKFLCANDCKPTWLASQKRQLCWESRLSLGPQVIFEVYRKSHTRFRKHASNITLVDPFDVKT</sequence>
<dbReference type="AlphaFoldDB" id="A0A0D3GPP2"/>
<dbReference type="PANTHER" id="PTHR32141">
    <property type="match status" value="1"/>
</dbReference>
<feature type="domain" description="F-box/LRR-repeat protein 15/At3g58940/PEG3-like LRR" evidence="3">
    <location>
        <begin position="105"/>
        <end position="327"/>
    </location>
</feature>
<proteinExistence type="predicted"/>
<protein>
    <submittedName>
        <fullName evidence="4">Uncharacterized protein</fullName>
    </submittedName>
</protein>
<dbReference type="SUPFAM" id="SSF81383">
    <property type="entry name" value="F-box domain"/>
    <property type="match status" value="1"/>
</dbReference>
<dbReference type="EnsemblPlants" id="OBART07G10420.1">
    <property type="protein sequence ID" value="OBART07G10420.1"/>
    <property type="gene ID" value="OBART07G10420"/>
</dbReference>
<dbReference type="Gramene" id="OBART07G10420.1">
    <property type="protein sequence ID" value="OBART07G10420.1"/>
    <property type="gene ID" value="OBART07G10420"/>
</dbReference>
<dbReference type="Proteomes" id="UP000026960">
    <property type="component" value="Chromosome 7"/>
</dbReference>
<dbReference type="eggNOG" id="ENOG502SNM4">
    <property type="taxonomic scope" value="Eukaryota"/>
</dbReference>
<dbReference type="PANTHER" id="PTHR32141:SF136">
    <property type="entry name" value="OS07G0287000 PROTEIN"/>
    <property type="match status" value="1"/>
</dbReference>
<name>A0A0D3GPP2_9ORYZ</name>
<evidence type="ECO:0000259" key="2">
    <source>
        <dbReference type="Pfam" id="PF08387"/>
    </source>
</evidence>
<keyword evidence="5" id="KW-1185">Reference proteome</keyword>
<feature type="domain" description="F-box" evidence="1">
    <location>
        <begin position="24"/>
        <end position="61"/>
    </location>
</feature>
<dbReference type="CDD" id="cd22160">
    <property type="entry name" value="F-box_AtFBL13-like"/>
    <property type="match status" value="1"/>
</dbReference>
<dbReference type="SUPFAM" id="SSF52047">
    <property type="entry name" value="RNI-like"/>
    <property type="match status" value="1"/>
</dbReference>
<dbReference type="InterPro" id="IPR055411">
    <property type="entry name" value="LRR_FXL15/At3g58940/PEG3-like"/>
</dbReference>
<dbReference type="PaxDb" id="65489-OBART07G10420.1"/>
<dbReference type="Gene3D" id="3.80.10.10">
    <property type="entry name" value="Ribonuclease Inhibitor"/>
    <property type="match status" value="1"/>
</dbReference>
<dbReference type="Pfam" id="PF24758">
    <property type="entry name" value="LRR_At5g56370"/>
    <property type="match status" value="1"/>
</dbReference>
<dbReference type="InterPro" id="IPR032675">
    <property type="entry name" value="LRR_dom_sf"/>
</dbReference>
<dbReference type="InterPro" id="IPR053781">
    <property type="entry name" value="F-box_AtFBL13-like"/>
</dbReference>
<dbReference type="Pfam" id="PF00646">
    <property type="entry name" value="F-box"/>
    <property type="match status" value="1"/>
</dbReference>
<feature type="domain" description="FBD" evidence="2">
    <location>
        <begin position="347"/>
        <end position="389"/>
    </location>
</feature>
<evidence type="ECO:0000313" key="5">
    <source>
        <dbReference type="Proteomes" id="UP000026960"/>
    </source>
</evidence>
<dbReference type="InterPro" id="IPR036047">
    <property type="entry name" value="F-box-like_dom_sf"/>
</dbReference>
<evidence type="ECO:0000259" key="3">
    <source>
        <dbReference type="Pfam" id="PF24758"/>
    </source>
</evidence>
<dbReference type="STRING" id="65489.A0A0D3GPP2"/>
<dbReference type="InterPro" id="IPR006566">
    <property type="entry name" value="FBD"/>
</dbReference>
<dbReference type="InterPro" id="IPR055302">
    <property type="entry name" value="F-box_dom-containing"/>
</dbReference>
<accession>A0A0D3GPP2</accession>
<dbReference type="InterPro" id="IPR001810">
    <property type="entry name" value="F-box_dom"/>
</dbReference>
<organism evidence="4">
    <name type="scientific">Oryza barthii</name>
    <dbReference type="NCBI Taxonomy" id="65489"/>
    <lineage>
        <taxon>Eukaryota</taxon>
        <taxon>Viridiplantae</taxon>
        <taxon>Streptophyta</taxon>
        <taxon>Embryophyta</taxon>
        <taxon>Tracheophyta</taxon>
        <taxon>Spermatophyta</taxon>
        <taxon>Magnoliopsida</taxon>
        <taxon>Liliopsida</taxon>
        <taxon>Poales</taxon>
        <taxon>Poaceae</taxon>
        <taxon>BOP clade</taxon>
        <taxon>Oryzoideae</taxon>
        <taxon>Oryzeae</taxon>
        <taxon>Oryzinae</taxon>
        <taxon>Oryza</taxon>
    </lineage>
</organism>
<evidence type="ECO:0000259" key="1">
    <source>
        <dbReference type="Pfam" id="PF00646"/>
    </source>
</evidence>
<evidence type="ECO:0000313" key="4">
    <source>
        <dbReference type="EnsemblPlants" id="OBART07G10420.1"/>
    </source>
</evidence>
<dbReference type="Pfam" id="PF08387">
    <property type="entry name" value="FBD"/>
    <property type="match status" value="1"/>
</dbReference>
<reference evidence="4" key="2">
    <citation type="submission" date="2015-03" db="UniProtKB">
        <authorList>
            <consortium name="EnsemblPlants"/>
        </authorList>
    </citation>
    <scope>IDENTIFICATION</scope>
</reference>